<evidence type="ECO:0000313" key="3">
    <source>
        <dbReference type="Proteomes" id="UP001243009"/>
    </source>
</evidence>
<dbReference type="EMBL" id="JAUTWS010000226">
    <property type="protein sequence ID" value="MDO9714355.1"/>
    <property type="molecule type" value="Genomic_DNA"/>
</dbReference>
<reference evidence="2 3" key="1">
    <citation type="submission" date="2023-08" db="EMBL/GenBank/DDBJ databases">
        <title>The draft genome sequence of Paracraurococcus sp. LOR1-02.</title>
        <authorList>
            <person name="Kingkaew E."/>
            <person name="Tanasupawat S."/>
        </authorList>
    </citation>
    <scope>NUCLEOTIDE SEQUENCE [LARGE SCALE GENOMIC DNA]</scope>
    <source>
        <strain evidence="2 3">LOR1-02</strain>
    </source>
</reference>
<evidence type="ECO:0000313" key="2">
    <source>
        <dbReference type="EMBL" id="MDO9714355.1"/>
    </source>
</evidence>
<dbReference type="InterPro" id="IPR024311">
    <property type="entry name" value="Lipocalin-like"/>
</dbReference>
<proteinExistence type="predicted"/>
<accession>A0ABT9EDQ2</accession>
<feature type="domain" description="Lipocalin-like" evidence="1">
    <location>
        <begin position="8"/>
        <end position="105"/>
    </location>
</feature>
<evidence type="ECO:0000259" key="1">
    <source>
        <dbReference type="Pfam" id="PF13924"/>
    </source>
</evidence>
<feature type="non-terminal residue" evidence="2">
    <location>
        <position position="111"/>
    </location>
</feature>
<sequence>MEALAGTMWRLIEVTARDDAGREVPSPIGQHPMGFVMFKDDRILVAVTDPRPSLAQEAQPRPLISYTGKYRFDGTELVTETDAASRPDLMMEQVREMRFESATRLVMNYRR</sequence>
<dbReference type="Proteomes" id="UP001243009">
    <property type="component" value="Unassembled WGS sequence"/>
</dbReference>
<dbReference type="RefSeq" id="WP_305109189.1">
    <property type="nucleotide sequence ID" value="NZ_JAUTWS010000226.1"/>
</dbReference>
<gene>
    <name evidence="2" type="ORF">Q7A36_39080</name>
</gene>
<keyword evidence="3" id="KW-1185">Reference proteome</keyword>
<name>A0ABT9EDQ2_9PROT</name>
<dbReference type="Pfam" id="PF13924">
    <property type="entry name" value="Lipocalin_5"/>
    <property type="match status" value="1"/>
</dbReference>
<comment type="caution">
    <text evidence="2">The sequence shown here is derived from an EMBL/GenBank/DDBJ whole genome shotgun (WGS) entry which is preliminary data.</text>
</comment>
<protein>
    <submittedName>
        <fullName evidence="2">Lipocalin-like domain-containing protein</fullName>
    </submittedName>
</protein>
<organism evidence="2 3">
    <name type="scientific">Paracraurococcus lichenis</name>
    <dbReference type="NCBI Taxonomy" id="3064888"/>
    <lineage>
        <taxon>Bacteria</taxon>
        <taxon>Pseudomonadati</taxon>
        <taxon>Pseudomonadota</taxon>
        <taxon>Alphaproteobacteria</taxon>
        <taxon>Acetobacterales</taxon>
        <taxon>Roseomonadaceae</taxon>
        <taxon>Paracraurococcus</taxon>
    </lineage>
</organism>